<dbReference type="InterPro" id="IPR013154">
    <property type="entry name" value="ADH-like_N"/>
</dbReference>
<comment type="similarity">
    <text evidence="2 7">Belongs to the zinc-containing alcohol dehydrogenase family.</text>
</comment>
<dbReference type="InterPro" id="IPR002328">
    <property type="entry name" value="ADH_Zn_CS"/>
</dbReference>
<keyword evidence="5" id="KW-0560">Oxidoreductase</keyword>
<reference evidence="10" key="1">
    <citation type="submission" date="2022-07" db="EMBL/GenBank/DDBJ databases">
        <title>Fungi with potential for degradation of polypropylene.</title>
        <authorList>
            <person name="Gostincar C."/>
        </authorList>
    </citation>
    <scope>NUCLEOTIDE SEQUENCE</scope>
    <source>
        <strain evidence="10">EXF-13308</strain>
    </source>
</reference>
<dbReference type="PANTHER" id="PTHR42813:SF3">
    <property type="entry name" value="GLUTATHIONE-INDEPENDENT FORMALDEHYDE DEHYDROGENASE"/>
    <property type="match status" value="1"/>
</dbReference>
<organism evidence="10 11">
    <name type="scientific">Pleurostoma richardsiae</name>
    <dbReference type="NCBI Taxonomy" id="41990"/>
    <lineage>
        <taxon>Eukaryota</taxon>
        <taxon>Fungi</taxon>
        <taxon>Dikarya</taxon>
        <taxon>Ascomycota</taxon>
        <taxon>Pezizomycotina</taxon>
        <taxon>Sordariomycetes</taxon>
        <taxon>Sordariomycetidae</taxon>
        <taxon>Calosphaeriales</taxon>
        <taxon>Pleurostomataceae</taxon>
        <taxon>Pleurostoma</taxon>
    </lineage>
</organism>
<evidence type="ECO:0000313" key="10">
    <source>
        <dbReference type="EMBL" id="KAJ9144596.1"/>
    </source>
</evidence>
<dbReference type="InterPro" id="IPR013149">
    <property type="entry name" value="ADH-like_C"/>
</dbReference>
<dbReference type="CDD" id="cd08282">
    <property type="entry name" value="PFDH_like"/>
    <property type="match status" value="1"/>
</dbReference>
<comment type="cofactor">
    <cofactor evidence="1 7">
        <name>Zn(2+)</name>
        <dbReference type="ChEBI" id="CHEBI:29105"/>
    </cofactor>
</comment>
<dbReference type="InterPro" id="IPR011032">
    <property type="entry name" value="GroES-like_sf"/>
</dbReference>
<proteinExistence type="inferred from homology"/>
<evidence type="ECO:0000256" key="6">
    <source>
        <dbReference type="ARBA" id="ARBA00023027"/>
    </source>
</evidence>
<dbReference type="Gene3D" id="3.90.180.10">
    <property type="entry name" value="Medium-chain alcohol dehydrogenases, catalytic domain"/>
    <property type="match status" value="1"/>
</dbReference>
<evidence type="ECO:0000256" key="5">
    <source>
        <dbReference type="ARBA" id="ARBA00023002"/>
    </source>
</evidence>
<dbReference type="PROSITE" id="PS00059">
    <property type="entry name" value="ADH_ZINC"/>
    <property type="match status" value="1"/>
</dbReference>
<keyword evidence="4 7" id="KW-0862">Zinc</keyword>
<dbReference type="EMBL" id="JANBVO010000016">
    <property type="protein sequence ID" value="KAJ9144596.1"/>
    <property type="molecule type" value="Genomic_DNA"/>
</dbReference>
<evidence type="ECO:0000256" key="7">
    <source>
        <dbReference type="RuleBase" id="RU361277"/>
    </source>
</evidence>
<evidence type="ECO:0000256" key="3">
    <source>
        <dbReference type="ARBA" id="ARBA00022723"/>
    </source>
</evidence>
<dbReference type="GO" id="GO:0008270">
    <property type="term" value="F:zinc ion binding"/>
    <property type="evidence" value="ECO:0007669"/>
    <property type="project" value="InterPro"/>
</dbReference>
<evidence type="ECO:0000256" key="4">
    <source>
        <dbReference type="ARBA" id="ARBA00022833"/>
    </source>
</evidence>
<keyword evidence="11" id="KW-1185">Reference proteome</keyword>
<comment type="caution">
    <text evidence="10">The sequence shown here is derived from an EMBL/GenBank/DDBJ whole genome shotgun (WGS) entry which is preliminary data.</text>
</comment>
<dbReference type="Pfam" id="PF08240">
    <property type="entry name" value="ADH_N"/>
    <property type="match status" value="1"/>
</dbReference>
<feature type="domain" description="Alcohol dehydrogenase-like C-terminal" evidence="8">
    <location>
        <begin position="185"/>
        <end position="259"/>
    </location>
</feature>
<dbReference type="Gene3D" id="3.40.50.720">
    <property type="entry name" value="NAD(P)-binding Rossmann-like Domain"/>
    <property type="match status" value="1"/>
</dbReference>
<keyword evidence="6" id="KW-0520">NAD</keyword>
<accession>A0AA38RMR8</accession>
<dbReference type="SUPFAM" id="SSF50129">
    <property type="entry name" value="GroES-like"/>
    <property type="match status" value="1"/>
</dbReference>
<evidence type="ECO:0000259" key="8">
    <source>
        <dbReference type="Pfam" id="PF00107"/>
    </source>
</evidence>
<dbReference type="Pfam" id="PF00107">
    <property type="entry name" value="ADH_zinc_N"/>
    <property type="match status" value="1"/>
</dbReference>
<sequence length="378" mass="39999">MRGVVWQGNPYQMAVVDLPRPTLQVGTDVIVRVTTSAICGTDLHVYHGVYGSATAPWGMGHEAVGIIDEIGNNVLGFSVGDHVIIPDSVGSGAVDLAESQSFAFGLGDDYGEGMGGTQAEYVRVPFATQSLIHIPTTNSSGSANGTAPSDSEYLFVADIFGTAWTGLTWSGFESGDTVAIFGAGPVGLLAAYSAVLRGASRVYSVDHVPERLERATSIGAIPINFVDVDPVQAILSHEASGVTRVVDCVGFEAVNRTLQREENIVLRNAVAVLAVHGGIGNIGIYNTQRNSSGAPLGAEFPQQIDFPAADFFSKGLTWRAGPVPVLDVATELVQLIASGKARPSFIVSSEIGIEQAPEYYERFDRHEEVKVLINFSQS</sequence>
<evidence type="ECO:0000256" key="2">
    <source>
        <dbReference type="ARBA" id="ARBA00008072"/>
    </source>
</evidence>
<name>A0AA38RMR8_9PEZI</name>
<dbReference type="GO" id="GO:0016491">
    <property type="term" value="F:oxidoreductase activity"/>
    <property type="evidence" value="ECO:0007669"/>
    <property type="project" value="UniProtKB-KW"/>
</dbReference>
<feature type="domain" description="Alcohol dehydrogenase-like N-terminal" evidence="9">
    <location>
        <begin position="27"/>
        <end position="135"/>
    </location>
</feature>
<evidence type="ECO:0000313" key="11">
    <source>
        <dbReference type="Proteomes" id="UP001174694"/>
    </source>
</evidence>
<dbReference type="SUPFAM" id="SSF51735">
    <property type="entry name" value="NAD(P)-binding Rossmann-fold domains"/>
    <property type="match status" value="1"/>
</dbReference>
<dbReference type="PANTHER" id="PTHR42813">
    <property type="entry name" value="ZINC-TYPE ALCOHOL DEHYDROGENASE-LIKE"/>
    <property type="match status" value="1"/>
</dbReference>
<gene>
    <name evidence="10" type="ORF">NKR23_g5953</name>
</gene>
<evidence type="ECO:0000259" key="9">
    <source>
        <dbReference type="Pfam" id="PF08240"/>
    </source>
</evidence>
<dbReference type="InterPro" id="IPR036291">
    <property type="entry name" value="NAD(P)-bd_dom_sf"/>
</dbReference>
<evidence type="ECO:0000256" key="1">
    <source>
        <dbReference type="ARBA" id="ARBA00001947"/>
    </source>
</evidence>
<keyword evidence="3 7" id="KW-0479">Metal-binding</keyword>
<protein>
    <submittedName>
        <fullName evidence="10">Alcohol dehydrogenase -like domain-containing protein</fullName>
    </submittedName>
</protein>
<dbReference type="Proteomes" id="UP001174694">
    <property type="component" value="Unassembled WGS sequence"/>
</dbReference>
<dbReference type="AlphaFoldDB" id="A0AA38RMR8"/>